<proteinExistence type="predicted"/>
<protein>
    <submittedName>
        <fullName evidence="1">DUF2840 domain-containing protein</fullName>
    </submittedName>
</protein>
<dbReference type="RefSeq" id="WP_304304824.1">
    <property type="nucleotide sequence ID" value="NZ_CP136336.1"/>
</dbReference>
<dbReference type="Proteomes" id="UP001303946">
    <property type="component" value="Chromosome"/>
</dbReference>
<gene>
    <name evidence="1" type="ORF">RXV79_06490</name>
</gene>
<evidence type="ECO:0000313" key="1">
    <source>
        <dbReference type="EMBL" id="WOB09706.1"/>
    </source>
</evidence>
<accession>A0ABZ0CXM4</accession>
<name>A0ABZ0CXM4_9BURK</name>
<organism evidence="1 2">
    <name type="scientific">Piscinibacter gummiphilus</name>
    <dbReference type="NCBI Taxonomy" id="946333"/>
    <lineage>
        <taxon>Bacteria</taxon>
        <taxon>Pseudomonadati</taxon>
        <taxon>Pseudomonadota</taxon>
        <taxon>Betaproteobacteria</taxon>
        <taxon>Burkholderiales</taxon>
        <taxon>Sphaerotilaceae</taxon>
        <taxon>Piscinibacter</taxon>
    </lineage>
</organism>
<dbReference type="Pfam" id="PF11000">
    <property type="entry name" value="DUF2840"/>
    <property type="match status" value="1"/>
</dbReference>
<dbReference type="InterPro" id="IPR021263">
    <property type="entry name" value="DUF2840"/>
</dbReference>
<evidence type="ECO:0000313" key="2">
    <source>
        <dbReference type="Proteomes" id="UP001303946"/>
    </source>
</evidence>
<reference evidence="1 2" key="1">
    <citation type="submission" date="2023-10" db="EMBL/GenBank/DDBJ databases">
        <title>Bacteria for the degradation of biodegradable plastic PBAT(Polybutylene adipate terephthalate).</title>
        <authorList>
            <person name="Weon H.-Y."/>
            <person name="Yeon J."/>
        </authorList>
    </citation>
    <scope>NUCLEOTIDE SEQUENCE [LARGE SCALE GENOMIC DNA]</scope>
    <source>
        <strain evidence="1 2">SBD 7-3</strain>
    </source>
</reference>
<keyword evidence="2" id="KW-1185">Reference proteome</keyword>
<sequence>MTAVQVAGSTPGTRAWAQAALPPAPVPVPTPMKVSLAFVEHRVNVWLRFGRPAREIVLDRWRRVAVFLPGAVCCRVKWIGNDFGTTLWQLMVLQAPTPLDGMQCISGVSPGARILLRADGEHRVKAVLAAVDAIEAAGIDPCAVAPVYWCMAGNRLAARLPLPTYTPERHAAHLARGALQ</sequence>
<dbReference type="EMBL" id="CP136336">
    <property type="protein sequence ID" value="WOB09706.1"/>
    <property type="molecule type" value="Genomic_DNA"/>
</dbReference>